<dbReference type="PANTHER" id="PTHR11579">
    <property type="entry name" value="PROTEIN-L-ISOASPARTATE O-METHYLTRANSFERASE"/>
    <property type="match status" value="1"/>
</dbReference>
<dbReference type="EMBL" id="CP023445">
    <property type="protein sequence ID" value="ATE58528.1"/>
    <property type="molecule type" value="Genomic_DNA"/>
</dbReference>
<evidence type="ECO:0000256" key="8">
    <source>
        <dbReference type="ARBA" id="ARBA00022691"/>
    </source>
</evidence>
<dbReference type="GO" id="GO:0004719">
    <property type="term" value="F:protein-L-isoaspartate (D-aspartate) O-methyltransferase activity"/>
    <property type="evidence" value="ECO:0007669"/>
    <property type="project" value="UniProtKB-EC"/>
</dbReference>
<dbReference type="GO" id="GO:0005737">
    <property type="term" value="C:cytoplasm"/>
    <property type="evidence" value="ECO:0007669"/>
    <property type="project" value="UniProtKB-SubCell"/>
</dbReference>
<dbReference type="AlphaFoldDB" id="A0A290ZHP1"/>
<gene>
    <name evidence="12" type="ORF">CNX65_33400</name>
</gene>
<dbReference type="PANTHER" id="PTHR11579:SF0">
    <property type="entry name" value="PROTEIN-L-ISOASPARTATE(D-ASPARTATE) O-METHYLTRANSFERASE"/>
    <property type="match status" value="1"/>
</dbReference>
<evidence type="ECO:0000313" key="12">
    <source>
        <dbReference type="EMBL" id="ATE58528.1"/>
    </source>
</evidence>
<evidence type="ECO:0000256" key="6">
    <source>
        <dbReference type="ARBA" id="ARBA00022603"/>
    </source>
</evidence>
<dbReference type="InterPro" id="IPR000682">
    <property type="entry name" value="PCMT"/>
</dbReference>
<evidence type="ECO:0000313" key="13">
    <source>
        <dbReference type="Proteomes" id="UP000218505"/>
    </source>
</evidence>
<comment type="similarity">
    <text evidence="2">Belongs to the methyltransferase superfamily. L-isoaspartyl/D-aspartyl protein methyltransferase family.</text>
</comment>
<evidence type="ECO:0000256" key="2">
    <source>
        <dbReference type="ARBA" id="ARBA00005369"/>
    </source>
</evidence>
<evidence type="ECO:0000256" key="4">
    <source>
        <dbReference type="ARBA" id="ARBA00013346"/>
    </source>
</evidence>
<evidence type="ECO:0000256" key="5">
    <source>
        <dbReference type="ARBA" id="ARBA00022490"/>
    </source>
</evidence>
<protein>
    <recommendedName>
        <fullName evidence="4">Protein-L-isoaspartate O-methyltransferase</fullName>
        <ecNumber evidence="3">2.1.1.77</ecNumber>
    </recommendedName>
    <alternativeName>
        <fullName evidence="11">L-isoaspartyl protein carboxyl methyltransferase</fullName>
    </alternativeName>
    <alternativeName>
        <fullName evidence="9">Protein L-isoaspartyl methyltransferase</fullName>
    </alternativeName>
    <alternativeName>
        <fullName evidence="10">Protein-beta-aspartate methyltransferase</fullName>
    </alternativeName>
</protein>
<dbReference type="Proteomes" id="UP000218505">
    <property type="component" value="Chromosome"/>
</dbReference>
<evidence type="ECO:0000256" key="9">
    <source>
        <dbReference type="ARBA" id="ARBA00030757"/>
    </source>
</evidence>
<reference evidence="12" key="1">
    <citation type="submission" date="2017-09" db="EMBL/GenBank/DDBJ databases">
        <title>Complete Genome Sequence of ansamitocin-producing Bacterium Actinosynnema pretiosum X47.</title>
        <authorList>
            <person name="Cao G."/>
            <person name="Zong G."/>
            <person name="Zhong C."/>
            <person name="Fu J."/>
        </authorList>
    </citation>
    <scope>NUCLEOTIDE SEQUENCE [LARGE SCALE GENOMIC DNA]</scope>
    <source>
        <strain evidence="12">X47</strain>
    </source>
</reference>
<dbReference type="EC" id="2.1.1.77" evidence="3"/>
<dbReference type="Gene3D" id="3.40.50.150">
    <property type="entry name" value="Vaccinia Virus protein VP39"/>
    <property type="match status" value="1"/>
</dbReference>
<evidence type="ECO:0000256" key="1">
    <source>
        <dbReference type="ARBA" id="ARBA00004496"/>
    </source>
</evidence>
<dbReference type="InterPro" id="IPR029063">
    <property type="entry name" value="SAM-dependent_MTases_sf"/>
</dbReference>
<keyword evidence="13" id="KW-1185">Reference proteome</keyword>
<dbReference type="RefSeq" id="WP_096498123.1">
    <property type="nucleotide sequence ID" value="NZ_CP023445.1"/>
</dbReference>
<accession>A0A290ZHP1</accession>
<dbReference type="CDD" id="cd02440">
    <property type="entry name" value="AdoMet_MTases"/>
    <property type="match status" value="1"/>
</dbReference>
<keyword evidence="8" id="KW-0949">S-adenosyl-L-methionine</keyword>
<evidence type="ECO:0000256" key="10">
    <source>
        <dbReference type="ARBA" id="ARBA00031323"/>
    </source>
</evidence>
<proteinExistence type="inferred from homology"/>
<keyword evidence="6" id="KW-0489">Methyltransferase</keyword>
<dbReference type="GO" id="GO:0032259">
    <property type="term" value="P:methylation"/>
    <property type="evidence" value="ECO:0007669"/>
    <property type="project" value="UniProtKB-KW"/>
</dbReference>
<comment type="subcellular location">
    <subcellularLocation>
        <location evidence="1">Cytoplasm</location>
    </subcellularLocation>
</comment>
<evidence type="ECO:0000256" key="3">
    <source>
        <dbReference type="ARBA" id="ARBA00011890"/>
    </source>
</evidence>
<evidence type="ECO:0000256" key="7">
    <source>
        <dbReference type="ARBA" id="ARBA00022679"/>
    </source>
</evidence>
<sequence>MDLGARFREELVDGMVGEGVLSDPRWVRAFREVPREAFLPGFFAQREDGAWVPVTRGAPDWLRLVYRDDVRVTQLDGDDAAWSRALEQGWARGVPTSSSSMPAIMAIMLEALAVADGCRVLEIGTGTGYNAALLSAGIGSQSVVTVDVDPAVLSRARAALAAAGWSPECALADGAGGWPEAAPYDRVLGTCAVSRVPLPWLEQTRPGGVVVTALNRPLGAGLIRLTALGGTRAEGRVLAEDGRFMPLRAHAAGWAEAALARAATAVPEETRATALGAHEVVHPGSGYEFFAGLVLRGAVVTMNPVLLAHEDGSWARPRGGVVSQGGPRRLWAEAEEGHREWQALGRPRRSRFGVTVDGEDQRFWLDAPEGRSWPV</sequence>
<dbReference type="SUPFAM" id="SSF53335">
    <property type="entry name" value="S-adenosyl-L-methionine-dependent methyltransferases"/>
    <property type="match status" value="1"/>
</dbReference>
<name>A0A290ZHP1_9PSEU</name>
<evidence type="ECO:0000256" key="11">
    <source>
        <dbReference type="ARBA" id="ARBA00031350"/>
    </source>
</evidence>
<keyword evidence="7" id="KW-0808">Transferase</keyword>
<keyword evidence="5" id="KW-0963">Cytoplasm</keyword>
<dbReference type="KEGG" id="apre:CNX65_33400"/>
<dbReference type="Pfam" id="PF01135">
    <property type="entry name" value="PCMT"/>
    <property type="match status" value="1"/>
</dbReference>
<organism evidence="12 13">
    <name type="scientific">Actinosynnema pretiosum</name>
    <dbReference type="NCBI Taxonomy" id="42197"/>
    <lineage>
        <taxon>Bacteria</taxon>
        <taxon>Bacillati</taxon>
        <taxon>Actinomycetota</taxon>
        <taxon>Actinomycetes</taxon>
        <taxon>Pseudonocardiales</taxon>
        <taxon>Pseudonocardiaceae</taxon>
        <taxon>Actinosynnema</taxon>
    </lineage>
</organism>